<accession>A0A6L2PKS8</accession>
<feature type="compositionally biased region" description="Low complexity" evidence="4">
    <location>
        <begin position="445"/>
        <end position="466"/>
    </location>
</feature>
<name>A0A6L2PKS8_COPFO</name>
<dbReference type="GO" id="GO:0016887">
    <property type="term" value="F:ATP hydrolysis activity"/>
    <property type="evidence" value="ECO:0007669"/>
    <property type="project" value="InterPro"/>
</dbReference>
<organism evidence="6 7">
    <name type="scientific">Coptotermes formosanus</name>
    <name type="common">Formosan subterranean termite</name>
    <dbReference type="NCBI Taxonomy" id="36987"/>
    <lineage>
        <taxon>Eukaryota</taxon>
        <taxon>Metazoa</taxon>
        <taxon>Ecdysozoa</taxon>
        <taxon>Arthropoda</taxon>
        <taxon>Hexapoda</taxon>
        <taxon>Insecta</taxon>
        <taxon>Pterygota</taxon>
        <taxon>Neoptera</taxon>
        <taxon>Polyneoptera</taxon>
        <taxon>Dictyoptera</taxon>
        <taxon>Blattodea</taxon>
        <taxon>Blattoidea</taxon>
        <taxon>Termitoidae</taxon>
        <taxon>Rhinotermitidae</taxon>
        <taxon>Coptotermes</taxon>
    </lineage>
</organism>
<feature type="compositionally biased region" description="Polar residues" evidence="4">
    <location>
        <begin position="706"/>
        <end position="718"/>
    </location>
</feature>
<feature type="compositionally biased region" description="Basic residues" evidence="4">
    <location>
        <begin position="305"/>
        <end position="314"/>
    </location>
</feature>
<dbReference type="FunFam" id="3.40.50.300:FF:001111">
    <property type="entry name" value="neuron navigator 2 isoform X3"/>
    <property type="match status" value="1"/>
</dbReference>
<keyword evidence="2 3" id="KW-0175">Coiled coil</keyword>
<dbReference type="FunCoup" id="A0A6L2PKS8">
    <property type="interactions" value="335"/>
</dbReference>
<feature type="non-terminal residue" evidence="6">
    <location>
        <position position="1"/>
    </location>
</feature>
<feature type="coiled-coil region" evidence="3">
    <location>
        <begin position="523"/>
        <end position="550"/>
    </location>
</feature>
<dbReference type="PANTHER" id="PTHR12784">
    <property type="entry name" value="STEERIN"/>
    <property type="match status" value="1"/>
</dbReference>
<dbReference type="Proteomes" id="UP000502823">
    <property type="component" value="Unassembled WGS sequence"/>
</dbReference>
<dbReference type="InterPro" id="IPR027417">
    <property type="entry name" value="P-loop_NTPase"/>
</dbReference>
<dbReference type="InterPro" id="IPR057568">
    <property type="entry name" value="CortBP2_NAV1-like_AAA_lid"/>
</dbReference>
<feature type="compositionally biased region" description="Polar residues" evidence="4">
    <location>
        <begin position="726"/>
        <end position="737"/>
    </location>
</feature>
<dbReference type="EMBL" id="BLKM01008292">
    <property type="protein sequence ID" value="GFG33153.1"/>
    <property type="molecule type" value="Genomic_DNA"/>
</dbReference>
<feature type="region of interest" description="Disordered" evidence="4">
    <location>
        <begin position="1331"/>
        <end position="1368"/>
    </location>
</feature>
<feature type="compositionally biased region" description="Polar residues" evidence="4">
    <location>
        <begin position="50"/>
        <end position="63"/>
    </location>
</feature>
<sequence>VDDNRSASLRVSETFAELSAEEHLPGHSHNKRLVQGGPGGCLKGPGSQKPLPTTFSPSDQTQVVYRVVGSRSHVKKSDSSQQTDSSAFRQNSGSQAKKHGESNGNGSGRVPEFHHGKADPEVVRQQRGEKRSSGSSPGASSNGLARKPDKNADRQKKMGVKEDGTSKEKEFCSSTEKQQPKTDRASPHGSSGLRSNGEGKQSKVRGVPQSFGYVKRSTNGCTGNKSELRTAQVSAVPRTKLKVSGGTQTCTSDLQQQQPQPHHFKSYSLTGPSASQLSQSVRDRLLLGSQSLPKPGSSEHAALFHSHRGQQRGHRPTDGSLSDTTYSNYADLQNYYASSSPYSSWLRYSATYTSSLPARASAAGLVEADSVESLCSLPAQLQHHRASLTHARLLMHQRESSASPGPRLNRSNSIRSTKSEKMYPSMLQRSEELDPYYGIPLCSNTVSHSSQPTSPTPSQVSQGTTSRFNYSPITTSASSHGLSRVSISPYSGLLSKTNSKDDEIHGSSVSLVSTASSLYSTPEEKQSHEIRKLRRELQDAQEKVHTLTNQLSTNAHVVSAFEQSLSNMTQRLQHLTSTAERKDSELLELRQTIELLRKQSVEAGLTSAHIQSMSPSLARRHTININAGTQGGSSMLRQLSADSVSSINSLSSACSLSSSAHAPDNSTISASKKKKKGWLRSSFSKAFSRSKKNKNGSVSDVEDSRGLSSDVSAPSSPLLNAPHHMNGSQIKGSQSSSAIYDKEPHEARPDVVEELKKQLREKDLVLTDIRLEALSSAHQLESLKDTVIKMRNEMLNLKQDNERLQRIVTSKSLTSSQSSLPITDSLERRFSMTETSTPPPAGLSCGQHYNNNFCKEARFIVVTFSVYSCSYYYSASDPDGKRVVVSVFLGSHGSYHKYIEEGNTPSSCMIAALFLSGKTKWDMLDCLIRRVFKEYVLRVDPVSNLGLSAESIWSYHIGEVVRYKDSQVPELLPYGYLVGDSQNSIHVCLKGALHSCSVDALAFETLIPKSIVQRYVSLLSEHRRIILCGPSGTGKSYLANKLAEFLVLRDGKESTAESIATFNVDHKSSKELRQYLANIAEQCENNASDLPSVIILDNLHHAASLGEVFNGFLNAKYSKCPYIIGTMNQATCSTTNLQLHHNFRWVLCANHMEPVKGFLGRFLRRRLLEVEVQEGVRSNDLNRIFDWIPKVWQHLNKFLETHSSSDVTIGPRLFLSCPSDPDGSQVWFTDLWNYSVVPYLLEAVREGLQLYGRRAPWEDPTHFICQTYPWTGDTVQGGQEALLRLRPEDVGYDVQQSGGVGGSSIKSMSSTQSDTDGDPLLNMLMRLQEAANYSSPHSSNDSDAISIDSHPSSIHSDDKASTRVESAL</sequence>
<feature type="domain" description="AAA+ ATPase" evidence="5">
    <location>
        <begin position="1021"/>
        <end position="1174"/>
    </location>
</feature>
<evidence type="ECO:0000256" key="3">
    <source>
        <dbReference type="SAM" id="Coils"/>
    </source>
</evidence>
<dbReference type="GO" id="GO:0005524">
    <property type="term" value="F:ATP binding"/>
    <property type="evidence" value="ECO:0007669"/>
    <property type="project" value="InterPro"/>
</dbReference>
<feature type="compositionally biased region" description="Low complexity" evidence="4">
    <location>
        <begin position="1293"/>
        <end position="1314"/>
    </location>
</feature>
<evidence type="ECO:0000313" key="6">
    <source>
        <dbReference type="EMBL" id="GFG33153.1"/>
    </source>
</evidence>
<dbReference type="OrthoDB" id="2161974at2759"/>
<comment type="caution">
    <text evidence="6">The sequence shown here is derived from an EMBL/GenBank/DDBJ whole genome shotgun (WGS) entry which is preliminary data.</text>
</comment>
<feature type="region of interest" description="Disordered" evidence="4">
    <location>
        <begin position="305"/>
        <end position="325"/>
    </location>
</feature>
<keyword evidence="7" id="KW-1185">Reference proteome</keyword>
<dbReference type="Pfam" id="PF00004">
    <property type="entry name" value="AAA"/>
    <property type="match status" value="1"/>
</dbReference>
<dbReference type="Pfam" id="PF25408">
    <property type="entry name" value="AAA_lid_NAV1"/>
    <property type="match status" value="1"/>
</dbReference>
<dbReference type="Gene3D" id="3.40.50.300">
    <property type="entry name" value="P-loop containing nucleotide triphosphate hydrolases"/>
    <property type="match status" value="1"/>
</dbReference>
<feature type="region of interest" description="Disordered" evidence="4">
    <location>
        <begin position="689"/>
        <end position="737"/>
    </location>
</feature>
<evidence type="ECO:0000259" key="5">
    <source>
        <dbReference type="SMART" id="SM00382"/>
    </source>
</evidence>
<feature type="compositionally biased region" description="Low complexity" evidence="4">
    <location>
        <begin position="133"/>
        <end position="143"/>
    </location>
</feature>
<dbReference type="InterPro" id="IPR003593">
    <property type="entry name" value="AAA+_ATPase"/>
</dbReference>
<dbReference type="GO" id="GO:0022008">
    <property type="term" value="P:neurogenesis"/>
    <property type="evidence" value="ECO:0007669"/>
    <property type="project" value="InterPro"/>
</dbReference>
<evidence type="ECO:0000313" key="7">
    <source>
        <dbReference type="Proteomes" id="UP000502823"/>
    </source>
</evidence>
<proteinExistence type="inferred from homology"/>
<feature type="compositionally biased region" description="Polar residues" evidence="4">
    <location>
        <begin position="216"/>
        <end position="233"/>
    </location>
</feature>
<feature type="compositionally biased region" description="Polar residues" evidence="4">
    <location>
        <begin position="245"/>
        <end position="260"/>
    </location>
</feature>
<evidence type="ECO:0000256" key="2">
    <source>
        <dbReference type="ARBA" id="ARBA00023054"/>
    </source>
</evidence>
<feature type="coiled-coil region" evidence="3">
    <location>
        <begin position="752"/>
        <end position="807"/>
    </location>
</feature>
<feature type="compositionally biased region" description="Polar residues" evidence="4">
    <location>
        <begin position="467"/>
        <end position="484"/>
    </location>
</feature>
<dbReference type="SUPFAM" id="SSF52540">
    <property type="entry name" value="P-loop containing nucleoside triphosphate hydrolases"/>
    <property type="match status" value="1"/>
</dbReference>
<feature type="region of interest" description="Disordered" evidence="4">
    <location>
        <begin position="397"/>
        <end position="423"/>
    </location>
</feature>
<feature type="compositionally biased region" description="Basic and acidic residues" evidence="4">
    <location>
        <begin position="146"/>
        <end position="171"/>
    </location>
</feature>
<dbReference type="InterPro" id="IPR039041">
    <property type="entry name" value="Nav/unc-53"/>
</dbReference>
<dbReference type="InterPro" id="IPR057126">
    <property type="entry name" value="NAV1-like_ubiquitin-like"/>
</dbReference>
<gene>
    <name evidence="6" type="ORF">Cfor_12324</name>
</gene>
<reference evidence="7" key="1">
    <citation type="submission" date="2020-01" db="EMBL/GenBank/DDBJ databases">
        <title>Draft genome sequence of the Termite Coptotermes fromosanus.</title>
        <authorList>
            <person name="Itakura S."/>
            <person name="Yosikawa Y."/>
            <person name="Umezawa K."/>
        </authorList>
    </citation>
    <scope>NUCLEOTIDE SEQUENCE [LARGE SCALE GENOMIC DNA]</scope>
</reference>
<dbReference type="SMART" id="SM00382">
    <property type="entry name" value="AAA"/>
    <property type="match status" value="1"/>
</dbReference>
<feature type="compositionally biased region" description="Low complexity" evidence="4">
    <location>
        <begin position="1338"/>
        <end position="1354"/>
    </location>
</feature>
<dbReference type="InParanoid" id="A0A6L2PKS8"/>
<evidence type="ECO:0000256" key="4">
    <source>
        <dbReference type="SAM" id="MobiDB-lite"/>
    </source>
</evidence>
<dbReference type="Pfam" id="PF23092">
    <property type="entry name" value="Ubiquitin_6"/>
    <property type="match status" value="1"/>
</dbReference>
<feature type="compositionally biased region" description="Basic and acidic residues" evidence="4">
    <location>
        <begin position="111"/>
        <end position="132"/>
    </location>
</feature>
<evidence type="ECO:0000256" key="1">
    <source>
        <dbReference type="ARBA" id="ARBA00006255"/>
    </source>
</evidence>
<dbReference type="PANTHER" id="PTHR12784:SF28">
    <property type="entry name" value="PROTEIN SICKIE"/>
    <property type="match status" value="1"/>
</dbReference>
<comment type="similarity">
    <text evidence="1">Belongs to the Nav/unc-53 family.</text>
</comment>
<feature type="region of interest" description="Disordered" evidence="4">
    <location>
        <begin position="18"/>
        <end position="275"/>
    </location>
</feature>
<feature type="region of interest" description="Disordered" evidence="4">
    <location>
        <begin position="444"/>
        <end position="484"/>
    </location>
</feature>
<dbReference type="InterPro" id="IPR003959">
    <property type="entry name" value="ATPase_AAA_core"/>
</dbReference>
<protein>
    <recommendedName>
        <fullName evidence="5">AAA+ ATPase domain-containing protein</fullName>
    </recommendedName>
</protein>
<feature type="region of interest" description="Disordered" evidence="4">
    <location>
        <begin position="1293"/>
        <end position="1319"/>
    </location>
</feature>